<feature type="region of interest" description="Disordered" evidence="17">
    <location>
        <begin position="353"/>
        <end position="494"/>
    </location>
</feature>
<dbReference type="OrthoDB" id="193931at2759"/>
<feature type="compositionally biased region" description="Low complexity" evidence="17">
    <location>
        <begin position="384"/>
        <end position="399"/>
    </location>
</feature>
<keyword evidence="12 16" id="KW-0067">ATP-binding</keyword>
<feature type="region of interest" description="Disordered" evidence="17">
    <location>
        <begin position="499"/>
        <end position="518"/>
    </location>
</feature>
<dbReference type="STRING" id="946362.F2U1X5"/>
<evidence type="ECO:0000259" key="20">
    <source>
        <dbReference type="PROSITE" id="PS50032"/>
    </source>
</evidence>
<evidence type="ECO:0000256" key="10">
    <source>
        <dbReference type="ARBA" id="ARBA00022741"/>
    </source>
</evidence>
<keyword evidence="9" id="KW-0479">Metal-binding</keyword>
<dbReference type="InParanoid" id="F2U1X5"/>
<feature type="domain" description="Protein kinase" evidence="18">
    <location>
        <begin position="37"/>
        <end position="288"/>
    </location>
</feature>
<dbReference type="InterPro" id="IPR015940">
    <property type="entry name" value="UBA"/>
</dbReference>
<evidence type="ECO:0000259" key="19">
    <source>
        <dbReference type="PROSITE" id="PS50030"/>
    </source>
</evidence>
<dbReference type="KEGG" id="sre:PTSG_02343"/>
<evidence type="ECO:0000256" key="4">
    <source>
        <dbReference type="ARBA" id="ARBA00012513"/>
    </source>
</evidence>
<evidence type="ECO:0000256" key="6">
    <source>
        <dbReference type="ARBA" id="ARBA00022527"/>
    </source>
</evidence>
<keyword evidence="22" id="KW-1185">Reference proteome</keyword>
<dbReference type="GO" id="GO:0106310">
    <property type="term" value="F:protein serine kinase activity"/>
    <property type="evidence" value="ECO:0007669"/>
    <property type="project" value="RHEA"/>
</dbReference>
<dbReference type="InterPro" id="IPR008271">
    <property type="entry name" value="Ser/Thr_kinase_AS"/>
</dbReference>
<keyword evidence="10 16" id="KW-0547">Nucleotide-binding</keyword>
<dbReference type="FunFam" id="1.10.8.10:FF:000005">
    <property type="entry name" value="Non-specific serine/threonine protein kinase"/>
    <property type="match status" value="1"/>
</dbReference>
<evidence type="ECO:0000256" key="7">
    <source>
        <dbReference type="ARBA" id="ARBA00022553"/>
    </source>
</evidence>
<comment type="catalytic activity">
    <reaction evidence="14">
        <text>L-threonyl-[protein] + ATP = O-phospho-L-threonyl-[protein] + ADP + H(+)</text>
        <dbReference type="Rhea" id="RHEA:46608"/>
        <dbReference type="Rhea" id="RHEA-COMP:11060"/>
        <dbReference type="Rhea" id="RHEA-COMP:11605"/>
        <dbReference type="ChEBI" id="CHEBI:15378"/>
        <dbReference type="ChEBI" id="CHEBI:30013"/>
        <dbReference type="ChEBI" id="CHEBI:30616"/>
        <dbReference type="ChEBI" id="CHEBI:61977"/>
        <dbReference type="ChEBI" id="CHEBI:456216"/>
        <dbReference type="EC" id="2.7.11.1"/>
    </reaction>
</comment>
<gene>
    <name evidence="21" type="ORF">PTSG_02343</name>
</gene>
<evidence type="ECO:0000313" key="21">
    <source>
        <dbReference type="EMBL" id="EGD81626.1"/>
    </source>
</evidence>
<evidence type="ECO:0000256" key="1">
    <source>
        <dbReference type="ARBA" id="ARBA00001946"/>
    </source>
</evidence>
<dbReference type="GO" id="GO:0005524">
    <property type="term" value="F:ATP binding"/>
    <property type="evidence" value="ECO:0007669"/>
    <property type="project" value="UniProtKB-UniRule"/>
</dbReference>
<dbReference type="InterPro" id="IPR000719">
    <property type="entry name" value="Prot_kinase_dom"/>
</dbReference>
<keyword evidence="8" id="KW-0808">Transferase</keyword>
<dbReference type="CDD" id="cd14337">
    <property type="entry name" value="UBA_MARK_Par1"/>
    <property type="match status" value="1"/>
</dbReference>
<dbReference type="eggNOG" id="KOG0586">
    <property type="taxonomic scope" value="Eukaryota"/>
</dbReference>
<organism evidence="21 22">
    <name type="scientific">Salpingoeca rosetta (strain ATCC 50818 / BSB-021)</name>
    <dbReference type="NCBI Taxonomy" id="946362"/>
    <lineage>
        <taxon>Eukaryota</taxon>
        <taxon>Choanoflagellata</taxon>
        <taxon>Craspedida</taxon>
        <taxon>Salpingoecidae</taxon>
        <taxon>Salpingoeca</taxon>
    </lineage>
</organism>
<dbReference type="PROSITE" id="PS50030">
    <property type="entry name" value="UBA"/>
    <property type="match status" value="1"/>
</dbReference>
<protein>
    <recommendedName>
        <fullName evidence="4">non-specific serine/threonine protein kinase</fullName>
        <ecNumber evidence="4">2.7.11.1</ecNumber>
    </recommendedName>
</protein>
<dbReference type="InterPro" id="IPR017441">
    <property type="entry name" value="Protein_kinase_ATP_BS"/>
</dbReference>
<accession>F2U1X5</accession>
<dbReference type="GO" id="GO:0035556">
    <property type="term" value="P:intracellular signal transduction"/>
    <property type="evidence" value="ECO:0007669"/>
    <property type="project" value="TreeGrafter"/>
</dbReference>
<keyword evidence="13" id="KW-0460">Magnesium</keyword>
<feature type="domain" description="UBA" evidence="19">
    <location>
        <begin position="302"/>
        <end position="347"/>
    </location>
</feature>
<dbReference type="Proteomes" id="UP000007799">
    <property type="component" value="Unassembled WGS sequence"/>
</dbReference>
<evidence type="ECO:0000256" key="5">
    <source>
        <dbReference type="ARBA" id="ARBA00022490"/>
    </source>
</evidence>
<evidence type="ECO:0000256" key="15">
    <source>
        <dbReference type="ARBA" id="ARBA00048679"/>
    </source>
</evidence>
<comment type="similarity">
    <text evidence="3">Belongs to the protein kinase superfamily. CAMK Ser/Thr protein kinase family. SNF1 subfamily.</text>
</comment>
<keyword evidence="11 21" id="KW-0418">Kinase</keyword>
<dbReference type="CDD" id="cd12121">
    <property type="entry name" value="MARK_C_like"/>
    <property type="match status" value="1"/>
</dbReference>
<evidence type="ECO:0000256" key="8">
    <source>
        <dbReference type="ARBA" id="ARBA00022679"/>
    </source>
</evidence>
<dbReference type="EMBL" id="GL832959">
    <property type="protein sequence ID" value="EGD81626.1"/>
    <property type="molecule type" value="Genomic_DNA"/>
</dbReference>
<evidence type="ECO:0000256" key="12">
    <source>
        <dbReference type="ARBA" id="ARBA00022840"/>
    </source>
</evidence>
<dbReference type="AlphaFoldDB" id="F2U1X5"/>
<keyword evidence="7" id="KW-0597">Phosphoprotein</keyword>
<evidence type="ECO:0000256" key="9">
    <source>
        <dbReference type="ARBA" id="ARBA00022723"/>
    </source>
</evidence>
<dbReference type="PANTHER" id="PTHR24346">
    <property type="entry name" value="MAP/MICROTUBULE AFFINITY-REGULATING KINASE"/>
    <property type="match status" value="1"/>
</dbReference>
<feature type="region of interest" description="Disordered" evidence="17">
    <location>
        <begin position="1"/>
        <end position="30"/>
    </location>
</feature>
<evidence type="ECO:0000256" key="11">
    <source>
        <dbReference type="ARBA" id="ARBA00022777"/>
    </source>
</evidence>
<dbReference type="Gene3D" id="1.10.510.10">
    <property type="entry name" value="Transferase(Phosphotransferase) domain 1"/>
    <property type="match status" value="1"/>
</dbReference>
<dbReference type="EC" id="2.7.11.1" evidence="4"/>
<dbReference type="InterPro" id="IPR001772">
    <property type="entry name" value="KA1_dom"/>
</dbReference>
<keyword evidence="5" id="KW-0963">Cytoplasm</keyword>
<dbReference type="GO" id="GO:0046872">
    <property type="term" value="F:metal ion binding"/>
    <property type="evidence" value="ECO:0007669"/>
    <property type="project" value="UniProtKB-KW"/>
</dbReference>
<dbReference type="RefSeq" id="XP_004996830.1">
    <property type="nucleotide sequence ID" value="XM_004996773.1"/>
</dbReference>
<dbReference type="GO" id="GO:0005737">
    <property type="term" value="C:cytoplasm"/>
    <property type="evidence" value="ECO:0007669"/>
    <property type="project" value="UniProtKB-SubCell"/>
</dbReference>
<proteinExistence type="inferred from homology"/>
<dbReference type="SUPFAM" id="SSF103243">
    <property type="entry name" value="KA1-like"/>
    <property type="match status" value="1"/>
</dbReference>
<dbReference type="InterPro" id="IPR011009">
    <property type="entry name" value="Kinase-like_dom_sf"/>
</dbReference>
<evidence type="ECO:0000256" key="3">
    <source>
        <dbReference type="ARBA" id="ARBA00006234"/>
    </source>
</evidence>
<evidence type="ECO:0000259" key="18">
    <source>
        <dbReference type="PROSITE" id="PS50011"/>
    </source>
</evidence>
<keyword evidence="6" id="KW-0723">Serine/threonine-protein kinase</keyword>
<dbReference type="PROSITE" id="PS00107">
    <property type="entry name" value="PROTEIN_KINASE_ATP"/>
    <property type="match status" value="1"/>
</dbReference>
<name>F2U1X5_SALR5</name>
<evidence type="ECO:0000256" key="2">
    <source>
        <dbReference type="ARBA" id="ARBA00004496"/>
    </source>
</evidence>
<evidence type="ECO:0000256" key="13">
    <source>
        <dbReference type="ARBA" id="ARBA00022842"/>
    </source>
</evidence>
<evidence type="ECO:0000256" key="16">
    <source>
        <dbReference type="PROSITE-ProRule" id="PRU10141"/>
    </source>
</evidence>
<dbReference type="FunFam" id="1.10.510.10:FF:000156">
    <property type="entry name" value="Serine/threonine-protein kinase SIK3 homolog"/>
    <property type="match status" value="1"/>
</dbReference>
<evidence type="ECO:0000256" key="14">
    <source>
        <dbReference type="ARBA" id="ARBA00047899"/>
    </source>
</evidence>
<dbReference type="Gene3D" id="3.30.200.20">
    <property type="entry name" value="Phosphorylase Kinase, domain 1"/>
    <property type="match status" value="1"/>
</dbReference>
<dbReference type="FunCoup" id="F2U1X5">
    <property type="interactions" value="1441"/>
</dbReference>
<dbReference type="GO" id="GO:0050321">
    <property type="term" value="F:tau-protein kinase activity"/>
    <property type="evidence" value="ECO:0007669"/>
    <property type="project" value="TreeGrafter"/>
</dbReference>
<dbReference type="InterPro" id="IPR028375">
    <property type="entry name" value="KA1/Ssp2_C"/>
</dbReference>
<dbReference type="FunFam" id="3.30.310.80:FF:000011">
    <property type="entry name" value="Non-specific serine/threonine protein kinase"/>
    <property type="match status" value="1"/>
</dbReference>
<comment type="catalytic activity">
    <reaction evidence="15">
        <text>L-seryl-[protein] + ATP = O-phospho-L-seryl-[protein] + ADP + H(+)</text>
        <dbReference type="Rhea" id="RHEA:17989"/>
        <dbReference type="Rhea" id="RHEA-COMP:9863"/>
        <dbReference type="Rhea" id="RHEA-COMP:11604"/>
        <dbReference type="ChEBI" id="CHEBI:15378"/>
        <dbReference type="ChEBI" id="CHEBI:29999"/>
        <dbReference type="ChEBI" id="CHEBI:30616"/>
        <dbReference type="ChEBI" id="CHEBI:83421"/>
        <dbReference type="ChEBI" id="CHEBI:456216"/>
        <dbReference type="EC" id="2.7.11.1"/>
    </reaction>
</comment>
<dbReference type="FunFam" id="3.30.200.20:FF:000003">
    <property type="entry name" value="Non-specific serine/threonine protein kinase"/>
    <property type="match status" value="1"/>
</dbReference>
<dbReference type="Pfam" id="PF00069">
    <property type="entry name" value="Pkinase"/>
    <property type="match status" value="1"/>
</dbReference>
<feature type="domain" description="KA1" evidence="20">
    <location>
        <begin position="561"/>
        <end position="610"/>
    </location>
</feature>
<dbReference type="GO" id="GO:0000226">
    <property type="term" value="P:microtubule cytoskeleton organization"/>
    <property type="evidence" value="ECO:0007669"/>
    <property type="project" value="TreeGrafter"/>
</dbReference>
<evidence type="ECO:0000313" key="22">
    <source>
        <dbReference type="Proteomes" id="UP000007799"/>
    </source>
</evidence>
<dbReference type="SUPFAM" id="SSF56112">
    <property type="entry name" value="Protein kinase-like (PK-like)"/>
    <property type="match status" value="1"/>
</dbReference>
<dbReference type="PROSITE" id="PS00108">
    <property type="entry name" value="PROTEIN_KINASE_ST"/>
    <property type="match status" value="1"/>
</dbReference>
<feature type="binding site" evidence="16">
    <location>
        <position position="66"/>
    </location>
    <ligand>
        <name>ATP</name>
        <dbReference type="ChEBI" id="CHEBI:30616"/>
    </ligand>
</feature>
<dbReference type="PANTHER" id="PTHR24346:SF82">
    <property type="entry name" value="KP78A-RELATED"/>
    <property type="match status" value="1"/>
</dbReference>
<dbReference type="GeneID" id="16077423"/>
<dbReference type="PROSITE" id="PS50032">
    <property type="entry name" value="KA1"/>
    <property type="match status" value="1"/>
</dbReference>
<dbReference type="InterPro" id="IPR049508">
    <property type="entry name" value="MARK1-4_cat"/>
</dbReference>
<dbReference type="Gene3D" id="1.10.8.10">
    <property type="entry name" value="DNA helicase RuvA subunit, C-terminal domain"/>
    <property type="match status" value="1"/>
</dbReference>
<feature type="compositionally biased region" description="Low complexity" evidence="17">
    <location>
        <begin position="428"/>
        <end position="449"/>
    </location>
</feature>
<dbReference type="SMART" id="SM00220">
    <property type="entry name" value="S_TKc"/>
    <property type="match status" value="1"/>
</dbReference>
<dbReference type="PROSITE" id="PS50011">
    <property type="entry name" value="PROTEIN_KINASE_DOM"/>
    <property type="match status" value="1"/>
</dbReference>
<dbReference type="Pfam" id="PF02149">
    <property type="entry name" value="KA1"/>
    <property type="match status" value="1"/>
</dbReference>
<reference evidence="21" key="1">
    <citation type="submission" date="2009-08" db="EMBL/GenBank/DDBJ databases">
        <title>Annotation of Salpingoeca rosetta.</title>
        <authorList>
            <consortium name="The Broad Institute Genome Sequencing Platform"/>
            <person name="Russ C."/>
            <person name="Cuomo C."/>
            <person name="Burger G."/>
            <person name="Gray M.W."/>
            <person name="Holland P.W.H."/>
            <person name="King N."/>
            <person name="Lang F.B.F."/>
            <person name="Roger A.J."/>
            <person name="Ruiz-Trillo I."/>
            <person name="Young S.K."/>
            <person name="Zeng Q."/>
            <person name="Gargeya S."/>
            <person name="Alvarado L."/>
            <person name="Berlin A."/>
            <person name="Chapman S.B."/>
            <person name="Chen Z."/>
            <person name="Freedman E."/>
            <person name="Gellesch M."/>
            <person name="Goldberg J."/>
            <person name="Griggs A."/>
            <person name="Gujja S."/>
            <person name="Heilman E."/>
            <person name="Heiman D."/>
            <person name="Howarth C."/>
            <person name="Mehta T."/>
            <person name="Neiman D."/>
            <person name="Pearson M."/>
            <person name="Roberts A."/>
            <person name="Saif S."/>
            <person name="Shea T."/>
            <person name="Shenoy N."/>
            <person name="Sisk P."/>
            <person name="Stolte C."/>
            <person name="Sykes S."/>
            <person name="White J."/>
            <person name="Yandava C."/>
            <person name="Haas B."/>
            <person name="Nusbaum C."/>
            <person name="Birren B."/>
        </authorList>
    </citation>
    <scope>NUCLEOTIDE SEQUENCE</scope>
    <source>
        <strain evidence="21">ATCC 50818</strain>
    </source>
</reference>
<comment type="cofactor">
    <cofactor evidence="1">
        <name>Mg(2+)</name>
        <dbReference type="ChEBI" id="CHEBI:18420"/>
    </cofactor>
</comment>
<evidence type="ECO:0000256" key="17">
    <source>
        <dbReference type="SAM" id="MobiDB-lite"/>
    </source>
</evidence>
<sequence length="610" mass="68139">MDRPGIAATQAMERHRSPSTPLPPLPEGAPRQTIENYELGKTIGKGNFAKVKLARHKFTQVEVAIKIIDKRNMSDSSLSKLMREVRIMKMLDHPNIVKLYEVIDTSEKLYLVMEYASGGEVFDYLVNHGRMKEKEARIKFRQIVSAIQYCHSKGVVHRDLKAENLLLSQDLNIKIADFGFANQYRSGQKLDTFCGSPPYAAPELFQGREYDGPEVDVWSLGVILYTLVSGTLPFDGATLKDLRARVLRGKYRIPFFMSTECEDLLKKFLVLNPTRRTSLTAVMTDKWMNDGHANNPLEPFVEQDPDFANETRLALMETLGFRRESVQQSLRSRLYDHHTATYLLLANATARLPAPVAPPSRPRLPRPMTSSALPVHSIPDRRSSVSAAPSASSSASSASQQRAPGTGKQLPKRPTRHMSMSAAPPIPSSSSTTAASSSAAKPPQSQQPQDVATHLQHLSLKARRRTVTEGAVRSTHDGDDAPREAAPSGDRPAFFSRLRNSFRRSSGDQARLQRTRPRSLRFSFSTANTSARAPEELVDEMKRVLDANQIQYEMSDGPFSLVCTHRATQFEMEVCKLPRLSLNAIRHKRISGASVDYKTILSKILNEMEL</sequence>
<dbReference type="CDD" id="cd14072">
    <property type="entry name" value="STKc_MARK"/>
    <property type="match status" value="1"/>
</dbReference>
<feature type="compositionally biased region" description="Basic and acidic residues" evidence="17">
    <location>
        <begin position="474"/>
        <end position="483"/>
    </location>
</feature>
<comment type="subcellular location">
    <subcellularLocation>
        <location evidence="2">Cytoplasm</location>
    </subcellularLocation>
</comment>
<dbReference type="Gene3D" id="3.30.310.80">
    <property type="entry name" value="Kinase associated domain 1, KA1"/>
    <property type="match status" value="1"/>
</dbReference>
<dbReference type="OMA" id="GXIVSAV"/>